<keyword evidence="2" id="KW-1185">Reference proteome</keyword>
<reference evidence="1" key="1">
    <citation type="submission" date="2022-12" db="EMBL/GenBank/DDBJ databases">
        <title>Draft genome assemblies for two species of Escallonia (Escalloniales).</title>
        <authorList>
            <person name="Chanderbali A."/>
            <person name="Dervinis C."/>
            <person name="Anghel I."/>
            <person name="Soltis D."/>
            <person name="Soltis P."/>
            <person name="Zapata F."/>
        </authorList>
    </citation>
    <scope>NUCLEOTIDE SEQUENCE</scope>
    <source>
        <strain evidence="1">UCBG92.1500</strain>
        <tissue evidence="1">Leaf</tissue>
    </source>
</reference>
<dbReference type="CDD" id="cd09272">
    <property type="entry name" value="RNase_HI_RT_Ty1"/>
    <property type="match status" value="1"/>
</dbReference>
<comment type="caution">
    <text evidence="1">The sequence shown here is derived from an EMBL/GenBank/DDBJ whole genome shotgun (WGS) entry which is preliminary data.</text>
</comment>
<gene>
    <name evidence="1" type="ORF">RJ640_027670</name>
</gene>
<dbReference type="PANTHER" id="PTHR35317">
    <property type="entry name" value="OS04G0629600 PROTEIN"/>
    <property type="match status" value="1"/>
</dbReference>
<proteinExistence type="predicted"/>
<dbReference type="EMBL" id="JAVXUO010000271">
    <property type="protein sequence ID" value="KAK2993792.1"/>
    <property type="molecule type" value="Genomic_DNA"/>
</dbReference>
<dbReference type="PANTHER" id="PTHR35317:SF35">
    <property type="entry name" value="DUF4219 DOMAIN-CONTAINING PROTEIN"/>
    <property type="match status" value="1"/>
</dbReference>
<name>A0AA88RZU9_9ASTE</name>
<evidence type="ECO:0000313" key="2">
    <source>
        <dbReference type="Proteomes" id="UP001187471"/>
    </source>
</evidence>
<evidence type="ECO:0000313" key="1">
    <source>
        <dbReference type="EMBL" id="KAK2993792.1"/>
    </source>
</evidence>
<protein>
    <submittedName>
        <fullName evidence="1">Uncharacterized protein</fullName>
    </submittedName>
</protein>
<organism evidence="1 2">
    <name type="scientific">Escallonia rubra</name>
    <dbReference type="NCBI Taxonomy" id="112253"/>
    <lineage>
        <taxon>Eukaryota</taxon>
        <taxon>Viridiplantae</taxon>
        <taxon>Streptophyta</taxon>
        <taxon>Embryophyta</taxon>
        <taxon>Tracheophyta</taxon>
        <taxon>Spermatophyta</taxon>
        <taxon>Magnoliopsida</taxon>
        <taxon>eudicotyledons</taxon>
        <taxon>Gunneridae</taxon>
        <taxon>Pentapetalae</taxon>
        <taxon>asterids</taxon>
        <taxon>campanulids</taxon>
        <taxon>Escalloniales</taxon>
        <taxon>Escalloniaceae</taxon>
        <taxon>Escallonia</taxon>
    </lineage>
</organism>
<accession>A0AA88RZU9</accession>
<dbReference type="Proteomes" id="UP001187471">
    <property type="component" value="Unassembled WGS sequence"/>
</dbReference>
<dbReference type="AlphaFoldDB" id="A0AA88RZU9"/>
<dbReference type="Pfam" id="PF14223">
    <property type="entry name" value="Retrotran_gag_2"/>
    <property type="match status" value="1"/>
</dbReference>
<sequence length="166" mass="18954">MKENETLAEVFTKFMDLINQMKSHGEEISNRTIVEKVLISLPETFDPKVAITKETRDISELGVQELMASLKSYEQKLARHFEKSIESAFQSKLIVANAEYVSTALATSQAIWLRIILDNVGEKPESATELYYDNKSAIVMAKNPVYHNMIRHIALKHHFIWEAIDG</sequence>